<protein>
    <submittedName>
        <fullName evidence="2">Uncharacterized protein</fullName>
    </submittedName>
</protein>
<name>A0ABD0YG26_9HEMI</name>
<dbReference type="Proteomes" id="UP001558652">
    <property type="component" value="Unassembled WGS sequence"/>
</dbReference>
<proteinExistence type="predicted"/>
<keyword evidence="3" id="KW-1185">Reference proteome</keyword>
<gene>
    <name evidence="2" type="ORF">AAG570_013194</name>
</gene>
<evidence type="ECO:0000313" key="3">
    <source>
        <dbReference type="Proteomes" id="UP001558652"/>
    </source>
</evidence>
<dbReference type="AlphaFoldDB" id="A0ABD0YG26"/>
<evidence type="ECO:0000256" key="1">
    <source>
        <dbReference type="SAM" id="MobiDB-lite"/>
    </source>
</evidence>
<evidence type="ECO:0000313" key="2">
    <source>
        <dbReference type="EMBL" id="KAL1130256.1"/>
    </source>
</evidence>
<dbReference type="EMBL" id="JBFDAA010000008">
    <property type="protein sequence ID" value="KAL1130256.1"/>
    <property type="molecule type" value="Genomic_DNA"/>
</dbReference>
<accession>A0ABD0YG26</accession>
<organism evidence="2 3">
    <name type="scientific">Ranatra chinensis</name>
    <dbReference type="NCBI Taxonomy" id="642074"/>
    <lineage>
        <taxon>Eukaryota</taxon>
        <taxon>Metazoa</taxon>
        <taxon>Ecdysozoa</taxon>
        <taxon>Arthropoda</taxon>
        <taxon>Hexapoda</taxon>
        <taxon>Insecta</taxon>
        <taxon>Pterygota</taxon>
        <taxon>Neoptera</taxon>
        <taxon>Paraneoptera</taxon>
        <taxon>Hemiptera</taxon>
        <taxon>Heteroptera</taxon>
        <taxon>Panheteroptera</taxon>
        <taxon>Nepomorpha</taxon>
        <taxon>Nepidae</taxon>
        <taxon>Ranatrinae</taxon>
        <taxon>Ranatra</taxon>
    </lineage>
</organism>
<feature type="region of interest" description="Disordered" evidence="1">
    <location>
        <begin position="103"/>
        <end position="124"/>
    </location>
</feature>
<sequence length="124" mass="13456">MNVMPTSARTPADTLRRSMLYKFRTRTSPKTLLAAASCACAASIRKVNSCRSMECPSNSGIPLITSINMVISVLMESIVATFYAAKDAATATSSRVSMLTLLDGSRRSPNYKPPNRPVPRSDPR</sequence>
<reference evidence="2 3" key="1">
    <citation type="submission" date="2024-07" db="EMBL/GenBank/DDBJ databases">
        <title>Chromosome-level genome assembly of the water stick insect Ranatra chinensis (Heteroptera: Nepidae).</title>
        <authorList>
            <person name="Liu X."/>
        </authorList>
    </citation>
    <scope>NUCLEOTIDE SEQUENCE [LARGE SCALE GENOMIC DNA]</scope>
    <source>
        <strain evidence="2">Cailab_2021Rc</strain>
        <tissue evidence="2">Muscle</tissue>
    </source>
</reference>
<comment type="caution">
    <text evidence="2">The sequence shown here is derived from an EMBL/GenBank/DDBJ whole genome shotgun (WGS) entry which is preliminary data.</text>
</comment>